<feature type="compositionally biased region" description="Basic and acidic residues" evidence="1">
    <location>
        <begin position="471"/>
        <end position="482"/>
    </location>
</feature>
<protein>
    <submittedName>
        <fullName evidence="2">Uncharacterized protein</fullName>
    </submittedName>
</protein>
<dbReference type="Proteomes" id="UP000593906">
    <property type="component" value="Chromosome 6"/>
</dbReference>
<sequence length="732" mass="83791">MYEIESHFFENKLQSWFSKTCISNFPEIQKLILEFLFSFKTSQKLSLVNKEGLSFYRSIQKATLGCIKELNTLEHQTWMNSNPDLWLSWLLMGRNNSKENDTSTLIPLDPRIVMRILFNFRKLYPVSYKTRIIKDTNGEPFLNVELSAISLGNLENDLEDPKKPFSSIYDMFSSKRMVFGVDLVYGQRIYQFDSERDSGSGEIIISVQPEHIFDVLSHKEFSEHLYSTLLGLERKFCLGDWSGYFSNNAGKEMYGKFMKSVLLPLKTFEKTCRRPTFPFVSILATSHLCKGREAGRGSENIKSSLYESSIDLLEEMSHQVLDDSSCSRMVEDAILYKSPSFAFFLSSSCLTESTFQLIIDSVSQKEKSFFLGKNLEPLEELYETNQLDLVWENFDENSPLFKNSYKSKHRPPWRTSIDNIINAMQEKQSQIISQQPSIAFNHQTLRNDAGHISRVNRPSFSYSNENSSTERNFEHDDNDEDRTYLDEGNSFDISPSSEQNHVESPSLVASGFVMGVRCLPASTAITSLGSIIGNGNPGRSGSINRVRGTNLLGNQSQRLSIPRSDITGRLSSCPTFSSIATSWGTPVPITRTIPIDDILGRRRESIHSTLDPEKNDQNELILSEIRVKYNLDSDEDEVQNGKNLINGKDKDEESENFKDKQKLDIYHLEEKSNSELEQALIEEEVLGSFTNMQIKDSDASILAKETLKSWKYVNYDFDEELEMESEEYENEE</sequence>
<dbReference type="Proteomes" id="UP000242991">
    <property type="component" value="Chromosome 6"/>
</dbReference>
<dbReference type="AlphaFoldDB" id="A0A7G2HKI5"/>
<gene>
    <name evidence="2" type="ORF">1MB.328</name>
    <name evidence="3" type="ORF">CPATCC_002815</name>
</gene>
<feature type="compositionally biased region" description="Basic and acidic residues" evidence="1">
    <location>
        <begin position="647"/>
        <end position="657"/>
    </location>
</feature>
<reference evidence="3 5" key="2">
    <citation type="submission" date="2019-09" db="EMBL/GenBank/DDBJ databases">
        <title>Consistent, comparative and evidence-based genome assembly and annotation for Cryptosporidium parvum, C. hominis and C. tyzzeri.</title>
        <authorList>
            <person name="Baptista R.P."/>
            <person name="Li Y."/>
            <person name="Sateriale A."/>
            <person name="Ansell B."/>
            <person name="Jex A."/>
            <person name="Sanders M."/>
            <person name="Brooks K."/>
            <person name="Tracey A."/>
            <person name="Berriman M."/>
            <person name="Striepen B."/>
            <person name="Cotton J.A."/>
            <person name="Kissinger J.C."/>
        </authorList>
    </citation>
    <scope>NUCLEOTIDE SEQUENCE [LARGE SCALE GENOMIC DNA]</scope>
    <source>
        <strain evidence="3 5">IOWA-ATCC</strain>
    </source>
</reference>
<dbReference type="VEuPathDB" id="CryptoDB:CPATCC_0014320"/>
<proteinExistence type="predicted"/>
<evidence type="ECO:0000313" key="4">
    <source>
        <dbReference type="Proteomes" id="UP000242991"/>
    </source>
</evidence>
<accession>A0A7G2HKI5</accession>
<organism evidence="2 4">
    <name type="scientific">Cryptosporidium parvum</name>
    <dbReference type="NCBI Taxonomy" id="5807"/>
    <lineage>
        <taxon>Eukaryota</taxon>
        <taxon>Sar</taxon>
        <taxon>Alveolata</taxon>
        <taxon>Apicomplexa</taxon>
        <taxon>Conoidasida</taxon>
        <taxon>Coccidia</taxon>
        <taxon>Eucoccidiorida</taxon>
        <taxon>Eimeriorina</taxon>
        <taxon>Cryptosporidiidae</taxon>
        <taxon>Cryptosporidium</taxon>
    </lineage>
</organism>
<dbReference type="OMA" id="HELWNRS"/>
<feature type="region of interest" description="Disordered" evidence="1">
    <location>
        <begin position="454"/>
        <end position="482"/>
    </location>
</feature>
<reference evidence="2 4" key="1">
    <citation type="journal article" date="2003" name="Genome Res.">
        <title>Integrated mapping, chromosomal sequencing and sequence analysis of Cryptosporidium parvum.</title>
        <authorList>
            <person name="Bankier A.T."/>
            <person name="Spriggs H.F."/>
            <person name="Fartmann B."/>
            <person name="Konfortov B.A."/>
            <person name="Madera M."/>
            <person name="Vogel C."/>
            <person name="Teichmann S.A."/>
            <person name="Ivens A."/>
            <person name="Dear P.H."/>
        </authorList>
    </citation>
    <scope>NUCLEOTIDE SEQUENCE [LARGE SCALE GENOMIC DNA]</scope>
    <source>
        <strain evidence="2">Iowa</strain>
    </source>
</reference>
<feature type="region of interest" description="Disordered" evidence="1">
    <location>
        <begin position="636"/>
        <end position="657"/>
    </location>
</feature>
<name>A0A7G2HKI5_CRYPV</name>
<dbReference type="EMBL" id="CP044417">
    <property type="protein sequence ID" value="QOY41160.1"/>
    <property type="molecule type" value="Genomic_DNA"/>
</dbReference>
<evidence type="ECO:0000313" key="3">
    <source>
        <dbReference type="EMBL" id="QOY41160.1"/>
    </source>
</evidence>
<feature type="compositionally biased region" description="Polar residues" evidence="1">
    <location>
        <begin position="456"/>
        <end position="470"/>
    </location>
</feature>
<evidence type="ECO:0000256" key="1">
    <source>
        <dbReference type="SAM" id="MobiDB-lite"/>
    </source>
</evidence>
<evidence type="ECO:0000313" key="5">
    <source>
        <dbReference type="Proteomes" id="UP000593906"/>
    </source>
</evidence>
<dbReference type="EMBL" id="BX538351">
    <property type="protein sequence ID" value="CAD98567.1"/>
    <property type="molecule type" value="Genomic_DNA"/>
</dbReference>
<evidence type="ECO:0000313" key="2">
    <source>
        <dbReference type="EMBL" id="CAD98567.1"/>
    </source>
</evidence>